<feature type="non-terminal residue" evidence="2">
    <location>
        <position position="152"/>
    </location>
</feature>
<evidence type="ECO:0000313" key="3">
    <source>
        <dbReference type="Proteomes" id="UP000483094"/>
    </source>
</evidence>
<dbReference type="Gene3D" id="1.20.140.70">
    <property type="entry name" value="Oligopeptidase f, N-terminal domain"/>
    <property type="match status" value="1"/>
</dbReference>
<dbReference type="Pfam" id="PF08439">
    <property type="entry name" value="Peptidase_M3_N"/>
    <property type="match status" value="1"/>
</dbReference>
<gene>
    <name evidence="2" type="ORF">GM540_08480</name>
</gene>
<dbReference type="EMBL" id="WNHQ01000776">
    <property type="protein sequence ID" value="MTV74014.1"/>
    <property type="molecule type" value="Genomic_DNA"/>
</dbReference>
<proteinExistence type="predicted"/>
<dbReference type="SUPFAM" id="SSF55486">
    <property type="entry name" value="Metalloproteases ('zincins'), catalytic domain"/>
    <property type="match status" value="1"/>
</dbReference>
<protein>
    <submittedName>
        <fullName evidence="2">Oligoendopeptidase F</fullName>
    </submittedName>
</protein>
<reference evidence="2 3" key="1">
    <citation type="submission" date="2019-11" db="EMBL/GenBank/DDBJ databases">
        <title>Growth characteristics of pneumococcus vary with the chemical composition of the capsule and with environmental conditions.</title>
        <authorList>
            <person name="Tothpal A."/>
            <person name="Desobry K."/>
            <person name="Joshi S."/>
            <person name="Wyllie A.L."/>
            <person name="Weinberger D.M."/>
        </authorList>
    </citation>
    <scope>NUCLEOTIDE SEQUENCE [LARGE SCALE GENOMIC DNA]</scope>
    <source>
        <strain evidence="3">pnumococcus19F</strain>
    </source>
</reference>
<dbReference type="Proteomes" id="UP000483094">
    <property type="component" value="Unassembled WGS sequence"/>
</dbReference>
<sequence>MVLQRNEINEKDTWDLSTIYPTDQAWEEALKDLTEQLETVAQYEGHLLDSADNLLEITEFSLEMERQIEKLYVYAHMKNDQDTREAKYQEYYAKAMTLYSQLDQAFSFYDPEFMEISEKQYADILEAQPKLQVYQHYFDKLLQGKDHFLSQR</sequence>
<dbReference type="InterPro" id="IPR013647">
    <property type="entry name" value="OligopepF_N_dom"/>
</dbReference>
<name>A0A6G2DBT9_STREE</name>
<evidence type="ECO:0000313" key="2">
    <source>
        <dbReference type="EMBL" id="MTV74014.1"/>
    </source>
</evidence>
<dbReference type="AlphaFoldDB" id="A0A6G2DBT9"/>
<organism evidence="2 3">
    <name type="scientific">Streptococcus pneumoniae</name>
    <dbReference type="NCBI Taxonomy" id="1313"/>
    <lineage>
        <taxon>Bacteria</taxon>
        <taxon>Bacillati</taxon>
        <taxon>Bacillota</taxon>
        <taxon>Bacilli</taxon>
        <taxon>Lactobacillales</taxon>
        <taxon>Streptococcaceae</taxon>
        <taxon>Streptococcus</taxon>
    </lineage>
</organism>
<accession>A0A6G2DBT9</accession>
<feature type="domain" description="Oligopeptidase F N-terminal" evidence="1">
    <location>
        <begin position="112"/>
        <end position="151"/>
    </location>
</feature>
<comment type="caution">
    <text evidence="2">The sequence shown here is derived from an EMBL/GenBank/DDBJ whole genome shotgun (WGS) entry which is preliminary data.</text>
</comment>
<evidence type="ECO:0000259" key="1">
    <source>
        <dbReference type="Pfam" id="PF08439"/>
    </source>
</evidence>